<dbReference type="Gene3D" id="3.60.21.10">
    <property type="match status" value="1"/>
</dbReference>
<comment type="similarity">
    <text evidence="10">Belongs to the LpxH family.</text>
</comment>
<comment type="function">
    <text evidence="10">Hydrolyzes the pyrophosphate bond of UDP-2,3-diacylglucosamine to yield 2,3-diacylglucosamine 1-phosphate (lipid X) and UMP by catalyzing the attack of water at the alpha-P atom. Involved in the biosynthesis of lipid A, a phosphorylated glycolipid that anchors the lipopolysaccharide to the outer membrane of the cell.</text>
</comment>
<keyword evidence="3 10" id="KW-0997">Cell inner membrane</keyword>
<feature type="binding site" evidence="10">
    <location>
        <position position="195"/>
    </location>
    <ligand>
        <name>Mn(2+)</name>
        <dbReference type="ChEBI" id="CHEBI:29035"/>
        <label>1</label>
    </ligand>
</feature>
<dbReference type="EC" id="3.6.1.54" evidence="10"/>
<keyword evidence="9 10" id="KW-0464">Manganese</keyword>
<dbReference type="GO" id="GO:0008758">
    <property type="term" value="F:UDP-2,3-diacylglucosamine hydrolase activity"/>
    <property type="evidence" value="ECO:0007669"/>
    <property type="project" value="UniProtKB-UniRule"/>
</dbReference>
<dbReference type="NCBIfam" id="TIGR01854">
    <property type="entry name" value="lipid_A_lpxH"/>
    <property type="match status" value="1"/>
</dbReference>
<dbReference type="RefSeq" id="WP_197095113.1">
    <property type="nucleotide sequence ID" value="NZ_LR217705.1"/>
</dbReference>
<feature type="binding site" evidence="10">
    <location>
        <position position="42"/>
    </location>
    <ligand>
        <name>Mn(2+)</name>
        <dbReference type="ChEBI" id="CHEBI:29035"/>
        <label>2</label>
    </ligand>
</feature>
<dbReference type="InterPro" id="IPR029052">
    <property type="entry name" value="Metallo-depent_PP-like"/>
</dbReference>
<comment type="subcellular location">
    <subcellularLocation>
        <location evidence="10">Cell inner membrane</location>
        <topology evidence="10">Peripheral membrane protein</topology>
        <orientation evidence="10">Cytoplasmic side</orientation>
    </subcellularLocation>
</comment>
<dbReference type="Proteomes" id="UP000294338">
    <property type="component" value="Chromosome 1"/>
</dbReference>
<feature type="binding site" evidence="10">
    <location>
        <position position="162"/>
    </location>
    <ligand>
        <name>substrate</name>
    </ligand>
</feature>
<evidence type="ECO:0000256" key="6">
    <source>
        <dbReference type="ARBA" id="ARBA00022801"/>
    </source>
</evidence>
<evidence type="ECO:0000256" key="9">
    <source>
        <dbReference type="ARBA" id="ARBA00023211"/>
    </source>
</evidence>
<evidence type="ECO:0000313" key="12">
    <source>
        <dbReference type="EMBL" id="VFP80464.1"/>
    </source>
</evidence>
<dbReference type="InterPro" id="IPR004843">
    <property type="entry name" value="Calcineurin-like_PHP"/>
</dbReference>
<sequence length="238" mass="28024">MPNTLFISDLHLSNRSPNITSGFLKFLNYEARYVDALYILGDLFDYWIGDDDPNPLYDYLAFFFRQLSIPCHFLHGNRDFLLGKHFAYRAGINLIPNEYVLEIYGQRLLIMHGDTLCSNDIFYQLYRQIVQCRWMKNLFLTIPIYTRKHIASIIRTYSKKINNKKKIEIMDVHPQLVIDIMRAYRVSILIHGHTHRPAVHQLEIHGQPAQRLVLGDWHQHGSMVRVSHNDIQLVTFAL</sequence>
<evidence type="ECO:0000256" key="10">
    <source>
        <dbReference type="HAMAP-Rule" id="MF_00575"/>
    </source>
</evidence>
<keyword evidence="7 10" id="KW-0443">Lipid metabolism</keyword>
<keyword evidence="1 10" id="KW-1003">Cell membrane</keyword>
<feature type="binding site" evidence="10">
    <location>
        <position position="77"/>
    </location>
    <ligand>
        <name>Mn(2+)</name>
        <dbReference type="ChEBI" id="CHEBI:29035"/>
        <label>2</label>
    </ligand>
</feature>
<keyword evidence="4 10" id="KW-0441">Lipid A biosynthesis</keyword>
<evidence type="ECO:0000259" key="11">
    <source>
        <dbReference type="Pfam" id="PF00149"/>
    </source>
</evidence>
<keyword evidence="5 10" id="KW-0479">Metal-binding</keyword>
<dbReference type="Pfam" id="PF00149">
    <property type="entry name" value="Metallophos"/>
    <property type="match status" value="1"/>
</dbReference>
<reference evidence="12 13" key="1">
    <citation type="submission" date="2019-02" db="EMBL/GenBank/DDBJ databases">
        <authorList>
            <person name="Manzano-Marin A."/>
            <person name="Manzano-Marin A."/>
        </authorList>
    </citation>
    <scope>NUCLEOTIDE SEQUENCE [LARGE SCALE GENOMIC DNA]</scope>
    <source>
        <strain evidence="12 13">ErCisplendens/pseudotsugae</strain>
    </source>
</reference>
<organism evidence="12 13">
    <name type="scientific">Candidatus Erwinia haradaeae</name>
    <dbReference type="NCBI Taxonomy" id="1922217"/>
    <lineage>
        <taxon>Bacteria</taxon>
        <taxon>Pseudomonadati</taxon>
        <taxon>Pseudomonadota</taxon>
        <taxon>Gammaproteobacteria</taxon>
        <taxon>Enterobacterales</taxon>
        <taxon>Erwiniaceae</taxon>
        <taxon>Erwinia</taxon>
    </lineage>
</organism>
<feature type="binding site" evidence="10">
    <location>
        <position position="158"/>
    </location>
    <ligand>
        <name>substrate</name>
    </ligand>
</feature>
<dbReference type="NCBIfam" id="NF003743">
    <property type="entry name" value="PRK05340.1"/>
    <property type="match status" value="1"/>
</dbReference>
<evidence type="ECO:0000256" key="4">
    <source>
        <dbReference type="ARBA" id="ARBA00022556"/>
    </source>
</evidence>
<dbReference type="InterPro" id="IPR043461">
    <property type="entry name" value="LpxH-like"/>
</dbReference>
<dbReference type="PANTHER" id="PTHR34990">
    <property type="entry name" value="UDP-2,3-DIACYLGLUCOSAMINE HYDROLASE-RELATED"/>
    <property type="match status" value="1"/>
</dbReference>
<evidence type="ECO:0000313" key="13">
    <source>
        <dbReference type="Proteomes" id="UP000294338"/>
    </source>
</evidence>
<keyword evidence="8 10" id="KW-0472">Membrane</keyword>
<dbReference type="AlphaFoldDB" id="A0A451D469"/>
<feature type="binding site" evidence="10">
    <location>
        <position position="193"/>
    </location>
    <ligand>
        <name>substrate</name>
    </ligand>
</feature>
<keyword evidence="2 10" id="KW-0444">Lipid biosynthesis</keyword>
<feature type="binding site" evidence="10">
    <location>
        <position position="112"/>
    </location>
    <ligand>
        <name>Mn(2+)</name>
        <dbReference type="ChEBI" id="CHEBI:29035"/>
        <label>2</label>
    </ligand>
</feature>
<dbReference type="CDD" id="cd07398">
    <property type="entry name" value="MPP_YbbF-LpxH"/>
    <property type="match status" value="1"/>
</dbReference>
<dbReference type="HAMAP" id="MF_00575">
    <property type="entry name" value="LpxH"/>
    <property type="match status" value="1"/>
</dbReference>
<proteinExistence type="inferred from homology"/>
<feature type="binding site" evidence="10">
    <location>
        <position position="165"/>
    </location>
    <ligand>
        <name>substrate</name>
    </ligand>
</feature>
<protein>
    <recommendedName>
        <fullName evidence="10">UDP-2,3-diacylglucosamine hydrolase</fullName>
        <ecNumber evidence="10">3.6.1.54</ecNumber>
    </recommendedName>
    <alternativeName>
        <fullName evidence="10">UDP-2,3-diacylglucosamine diphosphatase</fullName>
    </alternativeName>
</protein>
<dbReference type="GO" id="GO:0009245">
    <property type="term" value="P:lipid A biosynthetic process"/>
    <property type="evidence" value="ECO:0007669"/>
    <property type="project" value="UniProtKB-UniRule"/>
</dbReference>
<feature type="binding site" evidence="10">
    <location>
        <position position="42"/>
    </location>
    <ligand>
        <name>Mn(2+)</name>
        <dbReference type="ChEBI" id="CHEBI:29035"/>
        <label>1</label>
    </ligand>
</feature>
<dbReference type="UniPathway" id="UPA00359">
    <property type="reaction ID" value="UER00480"/>
</dbReference>
<dbReference type="GO" id="GO:0005737">
    <property type="term" value="C:cytoplasm"/>
    <property type="evidence" value="ECO:0007669"/>
    <property type="project" value="InterPro"/>
</dbReference>
<evidence type="ECO:0000256" key="1">
    <source>
        <dbReference type="ARBA" id="ARBA00022475"/>
    </source>
</evidence>
<dbReference type="GO" id="GO:0030145">
    <property type="term" value="F:manganese ion binding"/>
    <property type="evidence" value="ECO:0007669"/>
    <property type="project" value="UniProtKB-UniRule"/>
</dbReference>
<dbReference type="GO" id="GO:0019897">
    <property type="term" value="C:extrinsic component of plasma membrane"/>
    <property type="evidence" value="ECO:0007669"/>
    <property type="project" value="UniProtKB-UniRule"/>
</dbReference>
<feature type="domain" description="Calcineurin-like phosphoesterase" evidence="11">
    <location>
        <begin position="4"/>
        <end position="197"/>
    </location>
</feature>
<evidence type="ECO:0000256" key="3">
    <source>
        <dbReference type="ARBA" id="ARBA00022519"/>
    </source>
</evidence>
<keyword evidence="6 10" id="KW-0378">Hydrolase</keyword>
<evidence type="ECO:0000256" key="2">
    <source>
        <dbReference type="ARBA" id="ARBA00022516"/>
    </source>
</evidence>
<evidence type="ECO:0000256" key="8">
    <source>
        <dbReference type="ARBA" id="ARBA00023136"/>
    </source>
</evidence>
<comment type="cofactor">
    <cofactor evidence="10">
        <name>Mn(2+)</name>
        <dbReference type="ChEBI" id="CHEBI:29035"/>
    </cofactor>
    <text evidence="10">Binds 2 Mn(2+) ions per subunit in a binuclear metal center.</text>
</comment>
<dbReference type="EMBL" id="LR217705">
    <property type="protein sequence ID" value="VFP80464.1"/>
    <property type="molecule type" value="Genomic_DNA"/>
</dbReference>
<accession>A0A451D469</accession>
<feature type="binding site" evidence="10">
    <location>
        <begin position="77"/>
        <end position="78"/>
    </location>
    <ligand>
        <name>substrate</name>
    </ligand>
</feature>
<comment type="pathway">
    <text evidence="10">Glycolipid biosynthesis; lipid IV(A) biosynthesis; lipid IV(A) from (3R)-3-hydroxytetradecanoyl-[acyl-carrier-protein] and UDP-N-acetyl-alpha-D-glucosamine: step 4/6.</text>
</comment>
<dbReference type="PANTHER" id="PTHR34990:SF1">
    <property type="entry name" value="UDP-2,3-DIACYLGLUCOSAMINE HYDROLASE"/>
    <property type="match status" value="1"/>
</dbReference>
<feature type="binding site" evidence="10">
    <location>
        <position position="11"/>
    </location>
    <ligand>
        <name>Mn(2+)</name>
        <dbReference type="ChEBI" id="CHEBI:29035"/>
        <label>1</label>
    </ligand>
</feature>
<dbReference type="SUPFAM" id="SSF56300">
    <property type="entry name" value="Metallo-dependent phosphatases"/>
    <property type="match status" value="1"/>
</dbReference>
<evidence type="ECO:0000256" key="7">
    <source>
        <dbReference type="ARBA" id="ARBA00023098"/>
    </source>
</evidence>
<feature type="binding site" evidence="10">
    <location>
        <position position="120"/>
    </location>
    <ligand>
        <name>substrate</name>
    </ligand>
</feature>
<feature type="binding site" evidence="10">
    <location>
        <position position="9"/>
    </location>
    <ligand>
        <name>Mn(2+)</name>
        <dbReference type="ChEBI" id="CHEBI:29035"/>
        <label>1</label>
    </ligand>
</feature>
<name>A0A451D469_9GAMM</name>
<dbReference type="InterPro" id="IPR010138">
    <property type="entry name" value="UDP-diacylglucosamine_Hdrlase"/>
</dbReference>
<comment type="catalytic activity">
    <reaction evidence="10">
        <text>UDP-2-N,3-O-bis[(3R)-3-hydroxytetradecanoyl]-alpha-D-glucosamine + H2O = 2-N,3-O-bis[(3R)-3-hydroxytetradecanoyl]-alpha-D-glucosaminyl 1-phosphate + UMP + 2 H(+)</text>
        <dbReference type="Rhea" id="RHEA:25213"/>
        <dbReference type="ChEBI" id="CHEBI:15377"/>
        <dbReference type="ChEBI" id="CHEBI:15378"/>
        <dbReference type="ChEBI" id="CHEBI:57865"/>
        <dbReference type="ChEBI" id="CHEBI:57957"/>
        <dbReference type="ChEBI" id="CHEBI:78847"/>
        <dbReference type="EC" id="3.6.1.54"/>
    </reaction>
</comment>
<gene>
    <name evidence="10 12" type="primary">lpxH</name>
    <name evidence="12" type="ORF">ERCISPPS3390_334</name>
</gene>
<feature type="binding site" evidence="10">
    <location>
        <position position="193"/>
    </location>
    <ligand>
        <name>Mn(2+)</name>
        <dbReference type="ChEBI" id="CHEBI:29035"/>
        <label>2</label>
    </ligand>
</feature>
<evidence type="ECO:0000256" key="5">
    <source>
        <dbReference type="ARBA" id="ARBA00022723"/>
    </source>
</evidence>